<reference evidence="2 3" key="1">
    <citation type="submission" date="2019-04" db="EMBL/GenBank/DDBJ databases">
        <title>Comparative genomics of Aeromonas veronii strains pathogenic to fish.</title>
        <authorList>
            <person name="Cascarano M.C."/>
            <person name="Smyrli M."/>
            <person name="Katharios P."/>
        </authorList>
    </citation>
    <scope>NUCLEOTIDE SEQUENCE [LARGE SCALE GENOMIC DNA]</scope>
    <source>
        <strain evidence="2 3">XU1</strain>
    </source>
</reference>
<feature type="transmembrane region" description="Helical" evidence="1">
    <location>
        <begin position="30"/>
        <end position="50"/>
    </location>
</feature>
<name>A0A4S5CH46_AERVE</name>
<keyword evidence="1" id="KW-0812">Transmembrane</keyword>
<keyword evidence="1" id="KW-1133">Transmembrane helix</keyword>
<proteinExistence type="predicted"/>
<dbReference type="RefSeq" id="WP_136501832.1">
    <property type="nucleotide sequence ID" value="NZ_SSUX01000008.1"/>
</dbReference>
<dbReference type="AlphaFoldDB" id="A0A4S5CH46"/>
<organism evidence="2 3">
    <name type="scientific">Aeromonas veronii</name>
    <dbReference type="NCBI Taxonomy" id="654"/>
    <lineage>
        <taxon>Bacteria</taxon>
        <taxon>Pseudomonadati</taxon>
        <taxon>Pseudomonadota</taxon>
        <taxon>Gammaproteobacteria</taxon>
        <taxon>Aeromonadales</taxon>
        <taxon>Aeromonadaceae</taxon>
        <taxon>Aeromonas</taxon>
    </lineage>
</organism>
<keyword evidence="1" id="KW-0472">Membrane</keyword>
<comment type="caution">
    <text evidence="2">The sequence shown here is derived from an EMBL/GenBank/DDBJ whole genome shotgun (WGS) entry which is preliminary data.</text>
</comment>
<evidence type="ECO:0000256" key="1">
    <source>
        <dbReference type="SAM" id="Phobius"/>
    </source>
</evidence>
<gene>
    <name evidence="2" type="ORF">E8Q35_12535</name>
</gene>
<accession>A0A4S5CH46</accession>
<evidence type="ECO:0000313" key="3">
    <source>
        <dbReference type="Proteomes" id="UP000309618"/>
    </source>
</evidence>
<dbReference type="Proteomes" id="UP000309618">
    <property type="component" value="Unassembled WGS sequence"/>
</dbReference>
<feature type="transmembrane region" description="Helical" evidence="1">
    <location>
        <begin position="62"/>
        <end position="86"/>
    </location>
</feature>
<dbReference type="EMBL" id="SSUX01000008">
    <property type="protein sequence ID" value="THJ45009.1"/>
    <property type="molecule type" value="Genomic_DNA"/>
</dbReference>
<protein>
    <submittedName>
        <fullName evidence="2">Uncharacterized protein</fullName>
    </submittedName>
</protein>
<evidence type="ECO:0000313" key="2">
    <source>
        <dbReference type="EMBL" id="THJ45009.1"/>
    </source>
</evidence>
<sequence>MDTQNNVGANEKTGFVNSLFMLFLSAKNTFRLHLSSIIGVSAIIGACLVFDSLRVHVADFSPAIFTLSGLFFVMVFLGVLTGFFVYGAIRLIGLFFSGCNG</sequence>